<feature type="compositionally biased region" description="Basic residues" evidence="1">
    <location>
        <begin position="28"/>
        <end position="37"/>
    </location>
</feature>
<accession>A4RTF6</accession>
<dbReference type="RefSeq" id="XP_001416322.1">
    <property type="nucleotide sequence ID" value="XM_001416285.1"/>
</dbReference>
<dbReference type="InterPro" id="IPR007454">
    <property type="entry name" value="UPF0250_YbeD-like"/>
</dbReference>
<dbReference type="EMBL" id="CP000582">
    <property type="protein sequence ID" value="ABO94615.1"/>
    <property type="molecule type" value="Genomic_DNA"/>
</dbReference>
<organism evidence="2 3">
    <name type="scientific">Ostreococcus lucimarinus (strain CCE9901)</name>
    <dbReference type="NCBI Taxonomy" id="436017"/>
    <lineage>
        <taxon>Eukaryota</taxon>
        <taxon>Viridiplantae</taxon>
        <taxon>Chlorophyta</taxon>
        <taxon>Mamiellophyceae</taxon>
        <taxon>Mamiellales</taxon>
        <taxon>Bathycoccaceae</taxon>
        <taxon>Ostreococcus</taxon>
    </lineage>
</organism>
<keyword evidence="3" id="KW-1185">Reference proteome</keyword>
<dbReference type="OrthoDB" id="43442at2759"/>
<feature type="region of interest" description="Disordered" evidence="1">
    <location>
        <begin position="1"/>
        <end position="48"/>
    </location>
</feature>
<gene>
    <name evidence="2" type="ORF">OSTLU_29895</name>
</gene>
<protein>
    <submittedName>
        <fullName evidence="2">Uncharacterized protein</fullName>
    </submittedName>
</protein>
<dbReference type="Gramene" id="ABO94615">
    <property type="protein sequence ID" value="ABO94615"/>
    <property type="gene ID" value="OSTLU_29895"/>
</dbReference>
<name>A4RTF6_OSTLU</name>
<evidence type="ECO:0000256" key="1">
    <source>
        <dbReference type="SAM" id="MobiDB-lite"/>
    </source>
</evidence>
<evidence type="ECO:0000313" key="2">
    <source>
        <dbReference type="EMBL" id="ABO94615.1"/>
    </source>
</evidence>
<dbReference type="KEGG" id="olu:OSTLU_29895"/>
<dbReference type="Proteomes" id="UP000001568">
    <property type="component" value="Chromosome 2"/>
</dbReference>
<dbReference type="Pfam" id="PF04359">
    <property type="entry name" value="DUF493"/>
    <property type="match status" value="1"/>
</dbReference>
<dbReference type="Gene3D" id="3.30.70.260">
    <property type="match status" value="1"/>
</dbReference>
<proteinExistence type="predicted"/>
<feature type="compositionally biased region" description="Basic residues" evidence="1">
    <location>
        <begin position="1"/>
        <end position="10"/>
    </location>
</feature>
<dbReference type="AlphaFoldDB" id="A4RTF6"/>
<dbReference type="OMA" id="CATTHAR"/>
<sequence>MLAARARSHRTASCATTHARASRVAPARAHRERRARARAVPEGGDDAATPDWAKDLVLDERGDLIDAKTGEPLNEFGATRFDLYVRALRGEYDAPYDTSERDDGEIMETIQQFPAKYTYQVVTTTETASEEGFVSGLVEKIAGAAGEAKVEVEVKPRGKKYSSIWCTMFVFSAKEVSDTIREIKDYDARIKMCF</sequence>
<reference evidence="2 3" key="1">
    <citation type="journal article" date="2007" name="Proc. Natl. Acad. Sci. U.S.A.">
        <title>The tiny eukaryote Ostreococcus provides genomic insights into the paradox of plankton speciation.</title>
        <authorList>
            <person name="Palenik B."/>
            <person name="Grimwood J."/>
            <person name="Aerts A."/>
            <person name="Rouze P."/>
            <person name="Salamov A."/>
            <person name="Putnam N."/>
            <person name="Dupont C."/>
            <person name="Jorgensen R."/>
            <person name="Derelle E."/>
            <person name="Rombauts S."/>
            <person name="Zhou K."/>
            <person name="Otillar R."/>
            <person name="Merchant S.S."/>
            <person name="Podell S."/>
            <person name="Gaasterland T."/>
            <person name="Napoli C."/>
            <person name="Gendler K."/>
            <person name="Manuell A."/>
            <person name="Tai V."/>
            <person name="Vallon O."/>
            <person name="Piganeau G."/>
            <person name="Jancek S."/>
            <person name="Heijde M."/>
            <person name="Jabbari K."/>
            <person name="Bowler C."/>
            <person name="Lohr M."/>
            <person name="Robbens S."/>
            <person name="Werner G."/>
            <person name="Dubchak I."/>
            <person name="Pazour G.J."/>
            <person name="Ren Q."/>
            <person name="Paulsen I."/>
            <person name="Delwiche C."/>
            <person name="Schmutz J."/>
            <person name="Rokhsar D."/>
            <person name="Van de Peer Y."/>
            <person name="Moreau H."/>
            <person name="Grigoriev I.V."/>
        </authorList>
    </citation>
    <scope>NUCLEOTIDE SEQUENCE [LARGE SCALE GENOMIC DNA]</scope>
    <source>
        <strain evidence="2 3">CCE9901</strain>
    </source>
</reference>
<dbReference type="GeneID" id="5000241"/>
<evidence type="ECO:0000313" key="3">
    <source>
        <dbReference type="Proteomes" id="UP000001568"/>
    </source>
</evidence>
<dbReference type="HOGENOM" id="CLU_1273835_0_0_1"/>